<feature type="transmembrane region" description="Helical" evidence="7">
    <location>
        <begin position="281"/>
        <end position="300"/>
    </location>
</feature>
<dbReference type="EMBL" id="BTCL01000019">
    <property type="protein sequence ID" value="GMK47342.1"/>
    <property type="molecule type" value="Genomic_DNA"/>
</dbReference>
<evidence type="ECO:0000256" key="2">
    <source>
        <dbReference type="ARBA" id="ARBA00007400"/>
    </source>
</evidence>
<gene>
    <name evidence="9" type="ORF">PghCCS26_44720</name>
</gene>
<evidence type="ECO:0000256" key="3">
    <source>
        <dbReference type="ARBA" id="ARBA00022475"/>
    </source>
</evidence>
<dbReference type="Pfam" id="PF01757">
    <property type="entry name" value="Acyl_transf_3"/>
    <property type="match status" value="1"/>
</dbReference>
<accession>A0ABQ6NTA8</accession>
<feature type="transmembrane region" description="Helical" evidence="7">
    <location>
        <begin position="312"/>
        <end position="335"/>
    </location>
</feature>
<reference evidence="9 10" key="1">
    <citation type="submission" date="2023-05" db="EMBL/GenBank/DDBJ databases">
        <title>Draft genome of Paenibacillus sp. CCS26.</title>
        <authorList>
            <person name="Akita H."/>
            <person name="Shinto Y."/>
            <person name="Kimura Z."/>
        </authorList>
    </citation>
    <scope>NUCLEOTIDE SEQUENCE [LARGE SCALE GENOMIC DNA]</scope>
    <source>
        <strain evidence="9 10">CCS26</strain>
    </source>
</reference>
<feature type="transmembrane region" description="Helical" evidence="7">
    <location>
        <begin position="220"/>
        <end position="238"/>
    </location>
</feature>
<keyword evidence="4 7" id="KW-0812">Transmembrane</keyword>
<evidence type="ECO:0000256" key="7">
    <source>
        <dbReference type="SAM" id="Phobius"/>
    </source>
</evidence>
<feature type="domain" description="Acyltransferase 3" evidence="8">
    <location>
        <begin position="7"/>
        <end position="330"/>
    </location>
</feature>
<feature type="transmembrane region" description="Helical" evidence="7">
    <location>
        <begin position="42"/>
        <end position="60"/>
    </location>
</feature>
<evidence type="ECO:0000313" key="9">
    <source>
        <dbReference type="EMBL" id="GMK47342.1"/>
    </source>
</evidence>
<keyword evidence="6 7" id="KW-0472">Membrane</keyword>
<evidence type="ECO:0000259" key="8">
    <source>
        <dbReference type="Pfam" id="PF01757"/>
    </source>
</evidence>
<dbReference type="InterPro" id="IPR002656">
    <property type="entry name" value="Acyl_transf_3_dom"/>
</dbReference>
<keyword evidence="3" id="KW-1003">Cell membrane</keyword>
<feature type="transmembrane region" description="Helical" evidence="7">
    <location>
        <begin position="81"/>
        <end position="101"/>
    </location>
</feature>
<comment type="caution">
    <text evidence="9">The sequence shown here is derived from an EMBL/GenBank/DDBJ whole genome shotgun (WGS) entry which is preliminary data.</text>
</comment>
<dbReference type="RefSeq" id="WP_317981324.1">
    <property type="nucleotide sequence ID" value="NZ_BTCL01000019.1"/>
</dbReference>
<dbReference type="PANTHER" id="PTHR40074:SF2">
    <property type="entry name" value="O-ACETYLTRANSFERASE WECH"/>
    <property type="match status" value="1"/>
</dbReference>
<evidence type="ECO:0000256" key="1">
    <source>
        <dbReference type="ARBA" id="ARBA00004651"/>
    </source>
</evidence>
<protein>
    <recommendedName>
        <fullName evidence="8">Acyltransferase 3 domain-containing protein</fullName>
    </recommendedName>
</protein>
<comment type="similarity">
    <text evidence="2">Belongs to the acyltransferase 3 family.</text>
</comment>
<dbReference type="Proteomes" id="UP001285921">
    <property type="component" value="Unassembled WGS sequence"/>
</dbReference>
<feature type="transmembrane region" description="Helical" evidence="7">
    <location>
        <begin position="189"/>
        <end position="208"/>
    </location>
</feature>
<proteinExistence type="inferred from homology"/>
<feature type="transmembrane region" description="Helical" evidence="7">
    <location>
        <begin position="250"/>
        <end position="269"/>
    </location>
</feature>
<organism evidence="9 10">
    <name type="scientific">Paenibacillus glycanilyticus</name>
    <dbReference type="NCBI Taxonomy" id="126569"/>
    <lineage>
        <taxon>Bacteria</taxon>
        <taxon>Bacillati</taxon>
        <taxon>Bacillota</taxon>
        <taxon>Bacilli</taxon>
        <taxon>Bacillales</taxon>
        <taxon>Paenibacillaceae</taxon>
        <taxon>Paenibacillus</taxon>
    </lineage>
</organism>
<sequence>MSRTGYGGLDWVKFAAALLVVANHTSPLLSYSADADFLVSNLLTRIAVPVFFMTAGFLLFRKLTGNPLTDRKAVQGYLLKIVKLYAIAIVLYIPLNLYTGYFSKPLTAYSVIKDIVFDGTFYHLWYLPALIIGLLITYAMVRFLPMNAVLASAGLLYTVGLLGDSYYGILQNNEGLALIYEGMFKVFDYTRNGLFYAPLYLAMGAWVAKQPPPARKPIANAALFAVFLGLMFAEGMLLHSSGIPRHDSMYVFAVPAVYFLFQWSMQWKVPASKRFREWRTWVYILHPLAIVLVRGAAEAAHLERLFISNSLLHFAAVCLLSIGLSALIAWLLEIIRKFRNPIRMWITTPVDKWITLRK</sequence>
<feature type="transmembrane region" description="Helical" evidence="7">
    <location>
        <begin position="121"/>
        <end position="141"/>
    </location>
</feature>
<evidence type="ECO:0000256" key="6">
    <source>
        <dbReference type="ARBA" id="ARBA00023136"/>
    </source>
</evidence>
<dbReference type="PANTHER" id="PTHR40074">
    <property type="entry name" value="O-ACETYLTRANSFERASE WECH"/>
    <property type="match status" value="1"/>
</dbReference>
<evidence type="ECO:0000313" key="10">
    <source>
        <dbReference type="Proteomes" id="UP001285921"/>
    </source>
</evidence>
<comment type="subcellular location">
    <subcellularLocation>
        <location evidence="1">Cell membrane</location>
        <topology evidence="1">Multi-pass membrane protein</topology>
    </subcellularLocation>
</comment>
<evidence type="ECO:0000256" key="4">
    <source>
        <dbReference type="ARBA" id="ARBA00022692"/>
    </source>
</evidence>
<keyword evidence="5 7" id="KW-1133">Transmembrane helix</keyword>
<evidence type="ECO:0000256" key="5">
    <source>
        <dbReference type="ARBA" id="ARBA00022989"/>
    </source>
</evidence>
<feature type="transmembrane region" description="Helical" evidence="7">
    <location>
        <begin position="148"/>
        <end position="169"/>
    </location>
</feature>
<keyword evidence="10" id="KW-1185">Reference proteome</keyword>
<name>A0ABQ6NTA8_9BACL</name>